<sequence length="199" mass="22482">MMEVLPNVRTVLLLISVLFVQSVRSYRYYRSYSYYSYRYYRYSYSYTYRYYRTSYYYYYSYTGSSYSGSTTGIVVGSIIAGVLIAGTVLFICWLCKKRRRSQSTSGRVIQTSNVTSISPPRVVGTVNPNVVTYTTQEGNIAYAPALNPPKYETVVTNGSADSTGQSYGQPPPYPVTTGTETHGQQDDHVTHDTAKLVKD</sequence>
<reference evidence="4" key="1">
    <citation type="journal article" date="2007" name="Biochemistry">
        <title>Identification and characterization of a biomineralization related gene PFMG1 highly expressed in the mantle of Pinctada fucata.</title>
        <authorList>
            <person name="Liu H.L."/>
            <person name="Liu S.F."/>
            <person name="Ge Y.J."/>
            <person name="Liu J."/>
            <person name="Wang X.Y."/>
            <person name="Xie L.P."/>
            <person name="Zhang R.Q."/>
            <person name="Wang Z."/>
        </authorList>
    </citation>
    <scope>NUCLEOTIDE SEQUENCE</scope>
</reference>
<feature type="compositionally biased region" description="Polar residues" evidence="1">
    <location>
        <begin position="156"/>
        <end position="168"/>
    </location>
</feature>
<feature type="region of interest" description="Disordered" evidence="1">
    <location>
        <begin position="156"/>
        <end position="199"/>
    </location>
</feature>
<evidence type="ECO:0000313" key="4">
    <source>
        <dbReference type="EMBL" id="AAZ22320.1"/>
    </source>
</evidence>
<gene>
    <name evidence="4" type="primary">MG11</name>
</gene>
<dbReference type="EMBL" id="DQ116438">
    <property type="protein sequence ID" value="AAZ22320.1"/>
    <property type="molecule type" value="mRNA"/>
</dbReference>
<proteinExistence type="evidence at transcript level"/>
<keyword evidence="3" id="KW-0732">Signal</keyword>
<dbReference type="AlphaFoldDB" id="Q45TJ9"/>
<protein>
    <submittedName>
        <fullName evidence="4">Mantle protein 11</fullName>
    </submittedName>
</protein>
<accession>Q45TJ9</accession>
<keyword evidence="2" id="KW-0812">Transmembrane</keyword>
<organism evidence="4">
    <name type="scientific">Pinctada fucata</name>
    <name type="common">Akoya pearl oyster</name>
    <name type="synonym">Pinctada imbricata fucata</name>
    <dbReference type="NCBI Taxonomy" id="50426"/>
    <lineage>
        <taxon>Eukaryota</taxon>
        <taxon>Metazoa</taxon>
        <taxon>Spiralia</taxon>
        <taxon>Lophotrochozoa</taxon>
        <taxon>Mollusca</taxon>
        <taxon>Bivalvia</taxon>
        <taxon>Autobranchia</taxon>
        <taxon>Pteriomorphia</taxon>
        <taxon>Pterioida</taxon>
        <taxon>Pterioidea</taxon>
        <taxon>Pteriidae</taxon>
        <taxon>Pinctada</taxon>
    </lineage>
</organism>
<feature type="compositionally biased region" description="Basic and acidic residues" evidence="1">
    <location>
        <begin position="183"/>
        <end position="199"/>
    </location>
</feature>
<evidence type="ECO:0000256" key="2">
    <source>
        <dbReference type="SAM" id="Phobius"/>
    </source>
</evidence>
<evidence type="ECO:0000256" key="1">
    <source>
        <dbReference type="SAM" id="MobiDB-lite"/>
    </source>
</evidence>
<evidence type="ECO:0000256" key="3">
    <source>
        <dbReference type="SAM" id="SignalP"/>
    </source>
</evidence>
<feature type="transmembrane region" description="Helical" evidence="2">
    <location>
        <begin position="73"/>
        <end position="95"/>
    </location>
</feature>
<feature type="chain" id="PRO_5004232274" evidence="3">
    <location>
        <begin position="26"/>
        <end position="199"/>
    </location>
</feature>
<name>Q45TJ9_PINFU</name>
<feature type="signal peptide" evidence="3">
    <location>
        <begin position="1"/>
        <end position="25"/>
    </location>
</feature>
<keyword evidence="2" id="KW-1133">Transmembrane helix</keyword>
<keyword evidence="2" id="KW-0472">Membrane</keyword>